<organism evidence="1 2">
    <name type="scientific">Thermoleptolyngbya sichuanensis A183</name>
    <dbReference type="NCBI Taxonomy" id="2737172"/>
    <lineage>
        <taxon>Bacteria</taxon>
        <taxon>Bacillati</taxon>
        <taxon>Cyanobacteriota</taxon>
        <taxon>Cyanophyceae</taxon>
        <taxon>Oculatellales</taxon>
        <taxon>Oculatellaceae</taxon>
        <taxon>Thermoleptolyngbya</taxon>
        <taxon>Thermoleptolyngbya sichuanensis</taxon>
    </lineage>
</organism>
<evidence type="ECO:0000313" key="2">
    <source>
        <dbReference type="Proteomes" id="UP000505210"/>
    </source>
</evidence>
<evidence type="ECO:0000313" key="1">
    <source>
        <dbReference type="EMBL" id="QKD81161.1"/>
    </source>
</evidence>
<reference evidence="1 2" key="1">
    <citation type="submission" date="2020-05" db="EMBL/GenBank/DDBJ databases">
        <title>Complete genome sequence of of a novel Thermoleptolyngbya strain isolated from hot springs of Ganzi, Sichuan China.</title>
        <authorList>
            <person name="Tang J."/>
            <person name="Daroch M."/>
            <person name="Li L."/>
            <person name="Waleron K."/>
            <person name="Waleron M."/>
            <person name="Waleron M."/>
        </authorList>
    </citation>
    <scope>NUCLEOTIDE SEQUENCE [LARGE SCALE GENOMIC DNA]</scope>
    <source>
        <strain evidence="1 2">PKUAC-SCTA183</strain>
    </source>
</reference>
<proteinExistence type="predicted"/>
<accession>A0A6M8BC48</accession>
<dbReference type="EMBL" id="CP053661">
    <property type="protein sequence ID" value="QKD81161.1"/>
    <property type="molecule type" value="Genomic_DNA"/>
</dbReference>
<dbReference type="KEGG" id="theu:HPC62_02310"/>
<protein>
    <submittedName>
        <fullName evidence="1">Uncharacterized protein</fullName>
    </submittedName>
</protein>
<dbReference type="Proteomes" id="UP000505210">
    <property type="component" value="Chromosome"/>
</dbReference>
<keyword evidence="2" id="KW-1185">Reference proteome</keyword>
<gene>
    <name evidence="1" type="ORF">HPC62_02310</name>
</gene>
<dbReference type="AlphaFoldDB" id="A0A6M8BC48"/>
<sequence>MPISLKPCKLNHPRRSLRLGATLLCWLGMGAIAPLYAQTTSLSNISSEVFACMRRNNRSAAGHVIYDGGSSGRLLIFAAGVGQVGEMSYSHNASQNSLSVSYVRGRVSVDQVRGGMENTANRCRSGSLS</sequence>
<name>A0A6M8BC48_9CYAN</name>